<protein>
    <submittedName>
        <fullName evidence="5">GntR family transcriptional regulator</fullName>
    </submittedName>
</protein>
<evidence type="ECO:0000259" key="4">
    <source>
        <dbReference type="PROSITE" id="PS50949"/>
    </source>
</evidence>
<evidence type="ECO:0000256" key="2">
    <source>
        <dbReference type="ARBA" id="ARBA00023125"/>
    </source>
</evidence>
<organism evidence="5 6">
    <name type="scientific">Hoeflea prorocentri</name>
    <dbReference type="NCBI Taxonomy" id="1922333"/>
    <lineage>
        <taxon>Bacteria</taxon>
        <taxon>Pseudomonadati</taxon>
        <taxon>Pseudomonadota</taxon>
        <taxon>Alphaproteobacteria</taxon>
        <taxon>Hyphomicrobiales</taxon>
        <taxon>Rhizobiaceae</taxon>
        <taxon>Hoeflea</taxon>
    </lineage>
</organism>
<keyword evidence="3" id="KW-0804">Transcription</keyword>
<dbReference type="Gene3D" id="3.40.1410.10">
    <property type="entry name" value="Chorismate lyase-like"/>
    <property type="match status" value="1"/>
</dbReference>
<dbReference type="InterPro" id="IPR036390">
    <property type="entry name" value="WH_DNA-bd_sf"/>
</dbReference>
<sequence>MRKQHAGPRYLTLAEDLRQAISSGEFKPGDQLPSETQLCARHGVSRGTVVRAIEQLVTDGIVHRRQGAGSFVARPSLHRRAGSLLSFSQSTKGEGFSTEQSLIALRPASAEQAIQFQCNEAAVFLSRLRSIEGVPCAVHRSIIPTAVASRVEALNGNDETALKSGTFSLYEAFEAAGYRVVEAHERVATRLATQEETDLLQVKGPAAVMVVFRRSYGTGGRLIEAAEAVYLGEYYTCDMHLVAAPSIVSGSQQSNVLSTGGRLIKPQSEE</sequence>
<dbReference type="GO" id="GO:0003700">
    <property type="term" value="F:DNA-binding transcription factor activity"/>
    <property type="evidence" value="ECO:0007669"/>
    <property type="project" value="InterPro"/>
</dbReference>
<dbReference type="CDD" id="cd07377">
    <property type="entry name" value="WHTH_GntR"/>
    <property type="match status" value="1"/>
</dbReference>
<dbReference type="PRINTS" id="PR00035">
    <property type="entry name" value="HTHGNTR"/>
</dbReference>
<dbReference type="RefSeq" id="WP_267989442.1">
    <property type="nucleotide sequence ID" value="NZ_JAPJZI010000001.1"/>
</dbReference>
<evidence type="ECO:0000313" key="5">
    <source>
        <dbReference type="EMBL" id="MDA5397998.1"/>
    </source>
</evidence>
<keyword evidence="6" id="KW-1185">Reference proteome</keyword>
<comment type="caution">
    <text evidence="5">The sequence shown here is derived from an EMBL/GenBank/DDBJ whole genome shotgun (WGS) entry which is preliminary data.</text>
</comment>
<keyword evidence="2" id="KW-0238">DNA-binding</keyword>
<evidence type="ECO:0000256" key="1">
    <source>
        <dbReference type="ARBA" id="ARBA00023015"/>
    </source>
</evidence>
<feature type="domain" description="HTH gntR-type" evidence="4">
    <location>
        <begin position="7"/>
        <end position="75"/>
    </location>
</feature>
<evidence type="ECO:0000313" key="6">
    <source>
        <dbReference type="Proteomes" id="UP001151234"/>
    </source>
</evidence>
<dbReference type="InterPro" id="IPR028978">
    <property type="entry name" value="Chorismate_lyase_/UTRA_dom_sf"/>
</dbReference>
<dbReference type="PROSITE" id="PS50949">
    <property type="entry name" value="HTH_GNTR"/>
    <property type="match status" value="1"/>
</dbReference>
<dbReference type="GO" id="GO:0045892">
    <property type="term" value="P:negative regulation of DNA-templated transcription"/>
    <property type="evidence" value="ECO:0007669"/>
    <property type="project" value="TreeGrafter"/>
</dbReference>
<dbReference type="PANTHER" id="PTHR44846">
    <property type="entry name" value="MANNOSYL-D-GLYCERATE TRANSPORT/METABOLISM SYSTEM REPRESSOR MNGR-RELATED"/>
    <property type="match status" value="1"/>
</dbReference>
<dbReference type="Proteomes" id="UP001151234">
    <property type="component" value="Unassembled WGS sequence"/>
</dbReference>
<dbReference type="Pfam" id="PF07702">
    <property type="entry name" value="UTRA"/>
    <property type="match status" value="1"/>
</dbReference>
<dbReference type="AlphaFoldDB" id="A0A9X3UG77"/>
<name>A0A9X3UG77_9HYPH</name>
<dbReference type="FunFam" id="1.10.10.10:FF:000079">
    <property type="entry name" value="GntR family transcriptional regulator"/>
    <property type="match status" value="1"/>
</dbReference>
<reference evidence="5" key="1">
    <citation type="submission" date="2022-11" db="EMBL/GenBank/DDBJ databases">
        <title>Draft genome sequence of Hoeflea poritis E7-10 and Hoeflea prorocentri PM5-8, separated from scleractinian coral Porites lutea and marine dinoflagellate.</title>
        <authorList>
            <person name="Zhang G."/>
            <person name="Wei Q."/>
            <person name="Cai L."/>
        </authorList>
    </citation>
    <scope>NUCLEOTIDE SEQUENCE</scope>
    <source>
        <strain evidence="5">PM5-8</strain>
    </source>
</reference>
<dbReference type="EMBL" id="JAPJZI010000001">
    <property type="protein sequence ID" value="MDA5397998.1"/>
    <property type="molecule type" value="Genomic_DNA"/>
</dbReference>
<dbReference type="Gene3D" id="1.10.10.10">
    <property type="entry name" value="Winged helix-like DNA-binding domain superfamily/Winged helix DNA-binding domain"/>
    <property type="match status" value="1"/>
</dbReference>
<proteinExistence type="predicted"/>
<dbReference type="SUPFAM" id="SSF64288">
    <property type="entry name" value="Chorismate lyase-like"/>
    <property type="match status" value="1"/>
</dbReference>
<dbReference type="SMART" id="SM00866">
    <property type="entry name" value="UTRA"/>
    <property type="match status" value="1"/>
</dbReference>
<dbReference type="SUPFAM" id="SSF46785">
    <property type="entry name" value="Winged helix' DNA-binding domain"/>
    <property type="match status" value="1"/>
</dbReference>
<gene>
    <name evidence="5" type="ORF">OQ273_05360</name>
</gene>
<dbReference type="PANTHER" id="PTHR44846:SF1">
    <property type="entry name" value="MANNOSYL-D-GLYCERATE TRANSPORT_METABOLISM SYSTEM REPRESSOR MNGR-RELATED"/>
    <property type="match status" value="1"/>
</dbReference>
<evidence type="ECO:0000256" key="3">
    <source>
        <dbReference type="ARBA" id="ARBA00023163"/>
    </source>
</evidence>
<dbReference type="GO" id="GO:0003677">
    <property type="term" value="F:DNA binding"/>
    <property type="evidence" value="ECO:0007669"/>
    <property type="project" value="UniProtKB-KW"/>
</dbReference>
<dbReference type="SMART" id="SM00345">
    <property type="entry name" value="HTH_GNTR"/>
    <property type="match status" value="1"/>
</dbReference>
<dbReference type="InterPro" id="IPR000524">
    <property type="entry name" value="Tscrpt_reg_HTH_GntR"/>
</dbReference>
<dbReference type="InterPro" id="IPR036388">
    <property type="entry name" value="WH-like_DNA-bd_sf"/>
</dbReference>
<dbReference type="InterPro" id="IPR011663">
    <property type="entry name" value="UTRA"/>
</dbReference>
<dbReference type="Pfam" id="PF00392">
    <property type="entry name" value="GntR"/>
    <property type="match status" value="1"/>
</dbReference>
<accession>A0A9X3UG77</accession>
<dbReference type="InterPro" id="IPR050679">
    <property type="entry name" value="Bact_HTH_transcr_reg"/>
</dbReference>
<keyword evidence="1" id="KW-0805">Transcription regulation</keyword>